<evidence type="ECO:0008006" key="5">
    <source>
        <dbReference type="Google" id="ProtNLM"/>
    </source>
</evidence>
<feature type="compositionally biased region" description="Pro residues" evidence="1">
    <location>
        <begin position="405"/>
        <end position="421"/>
    </location>
</feature>
<dbReference type="Proteomes" id="UP000800041">
    <property type="component" value="Unassembled WGS sequence"/>
</dbReference>
<dbReference type="SUPFAM" id="SSF49785">
    <property type="entry name" value="Galactose-binding domain-like"/>
    <property type="match status" value="1"/>
</dbReference>
<sequence length="740" mass="81243">MRFAAACTVVAAFSFASTTCLASAIPGAEVSLPIYNPTPVLPQLVDRASKPKRPRFTKRPRPHPNRPRHHPKDCTNTDIIKNGDFNKNVKGWNFLRASASAFFWVKDSKRRPSHSGAGQAYLFVNRGYSNFILSTMLPAVEYGNTITVSAWLRLDTPADLSECRFYWGDNDVRQELNTLLTTKWTKFSFETPGTGRPKELSMYMSCSSSMPISIFMDDVSAKACVPKKPNPQCQVVDGATNFLVNPGFECPDGITAWDGRSYYGYGNDNITQAVAKTGNPTHSGSGMVQMNLDGSALPDGYTGVGLYQWGIPDDLSRKFIKGSFWISVDSKRNNVTGCKLSLGTTTGYYIYEKDISYLTSKWTKFEVKEIEPTNYDNLEIAIFFCTSPTQPIFYLDDIYFGMDPDSPPAPNPTPDPEPTATPTPGSCTSTAHVQDPSFELDDGLANWILSDHSENYDTGVMTDSTSTYGPPHAGSSVMVLDFPSTNGAATLLQLLEGLCPDQTYTGTVWFYIPTNYDASVCTFNLGILGGSSDPITPSAAGIWTKVSAVFLFKDEPQNAYPYIYVSVSCANTEEVIILVDDITFGPPPVCNIVPAISDGSFETGDLSIWNPGFSQGDETAVITSAKAHLGKKSVQITFPSISNGVGFYREFATCVGDKYTFSFWYFVPKAYKGVQCYVYAYVYNTGEVLSEEVGVWEAWVMARVEWTAGTVAQHVDFGVSCGNQLKKVVVFLDDVGVSRR</sequence>
<dbReference type="AlphaFoldDB" id="A0A6G1GME2"/>
<reference evidence="3" key="1">
    <citation type="journal article" date="2020" name="Stud. Mycol.">
        <title>101 Dothideomycetes genomes: a test case for predicting lifestyles and emergence of pathogens.</title>
        <authorList>
            <person name="Haridas S."/>
            <person name="Albert R."/>
            <person name="Binder M."/>
            <person name="Bloem J."/>
            <person name="Labutti K."/>
            <person name="Salamov A."/>
            <person name="Andreopoulos B."/>
            <person name="Baker S."/>
            <person name="Barry K."/>
            <person name="Bills G."/>
            <person name="Bluhm B."/>
            <person name="Cannon C."/>
            <person name="Castanera R."/>
            <person name="Culley D."/>
            <person name="Daum C."/>
            <person name="Ezra D."/>
            <person name="Gonzalez J."/>
            <person name="Henrissat B."/>
            <person name="Kuo A."/>
            <person name="Liang C."/>
            <person name="Lipzen A."/>
            <person name="Lutzoni F."/>
            <person name="Magnuson J."/>
            <person name="Mondo S."/>
            <person name="Nolan M."/>
            <person name="Ohm R."/>
            <person name="Pangilinan J."/>
            <person name="Park H.-J."/>
            <person name="Ramirez L."/>
            <person name="Alfaro M."/>
            <person name="Sun H."/>
            <person name="Tritt A."/>
            <person name="Yoshinaga Y."/>
            <person name="Zwiers L.-H."/>
            <person name="Turgeon B."/>
            <person name="Goodwin S."/>
            <person name="Spatafora J."/>
            <person name="Crous P."/>
            <person name="Grigoriev I."/>
        </authorList>
    </citation>
    <scope>NUCLEOTIDE SEQUENCE</scope>
    <source>
        <strain evidence="3">CBS 113979</strain>
    </source>
</reference>
<dbReference type="OrthoDB" id="3935502at2759"/>
<keyword evidence="2" id="KW-0732">Signal</keyword>
<dbReference type="InterPro" id="IPR008979">
    <property type="entry name" value="Galactose-bd-like_sf"/>
</dbReference>
<organism evidence="3 4">
    <name type="scientific">Aulographum hederae CBS 113979</name>
    <dbReference type="NCBI Taxonomy" id="1176131"/>
    <lineage>
        <taxon>Eukaryota</taxon>
        <taxon>Fungi</taxon>
        <taxon>Dikarya</taxon>
        <taxon>Ascomycota</taxon>
        <taxon>Pezizomycotina</taxon>
        <taxon>Dothideomycetes</taxon>
        <taxon>Pleosporomycetidae</taxon>
        <taxon>Aulographales</taxon>
        <taxon>Aulographaceae</taxon>
    </lineage>
</organism>
<evidence type="ECO:0000256" key="1">
    <source>
        <dbReference type="SAM" id="MobiDB-lite"/>
    </source>
</evidence>
<gene>
    <name evidence="3" type="ORF">K402DRAFT_457646</name>
</gene>
<name>A0A6G1GME2_9PEZI</name>
<keyword evidence="4" id="KW-1185">Reference proteome</keyword>
<protein>
    <recommendedName>
        <fullName evidence="5">CBM-cenC domain-containing protein</fullName>
    </recommendedName>
</protein>
<feature type="signal peptide" evidence="2">
    <location>
        <begin position="1"/>
        <end position="22"/>
    </location>
</feature>
<accession>A0A6G1GME2</accession>
<feature type="region of interest" description="Disordered" evidence="1">
    <location>
        <begin position="404"/>
        <end position="432"/>
    </location>
</feature>
<feature type="region of interest" description="Disordered" evidence="1">
    <location>
        <begin position="46"/>
        <end position="77"/>
    </location>
</feature>
<dbReference type="EMBL" id="ML977190">
    <property type="protein sequence ID" value="KAF1981980.1"/>
    <property type="molecule type" value="Genomic_DNA"/>
</dbReference>
<dbReference type="Gene3D" id="2.60.120.260">
    <property type="entry name" value="Galactose-binding domain-like"/>
    <property type="match status" value="4"/>
</dbReference>
<evidence type="ECO:0000313" key="4">
    <source>
        <dbReference type="Proteomes" id="UP000800041"/>
    </source>
</evidence>
<evidence type="ECO:0000313" key="3">
    <source>
        <dbReference type="EMBL" id="KAF1981980.1"/>
    </source>
</evidence>
<evidence type="ECO:0000256" key="2">
    <source>
        <dbReference type="SAM" id="SignalP"/>
    </source>
</evidence>
<proteinExistence type="predicted"/>
<feature type="chain" id="PRO_5026187726" description="CBM-cenC domain-containing protein" evidence="2">
    <location>
        <begin position="23"/>
        <end position="740"/>
    </location>
</feature>
<feature type="compositionally biased region" description="Basic residues" evidence="1">
    <location>
        <begin position="50"/>
        <end position="71"/>
    </location>
</feature>